<protein>
    <submittedName>
        <fullName evidence="2">Uncharacterized protein</fullName>
    </submittedName>
</protein>
<evidence type="ECO:0000256" key="1">
    <source>
        <dbReference type="SAM" id="Phobius"/>
    </source>
</evidence>
<dbReference type="Proteomes" id="UP000324376">
    <property type="component" value="Unassembled WGS sequence"/>
</dbReference>
<comment type="caution">
    <text evidence="2">The sequence shown here is derived from an EMBL/GenBank/DDBJ whole genome shotgun (WGS) entry which is preliminary data.</text>
</comment>
<feature type="transmembrane region" description="Helical" evidence="1">
    <location>
        <begin position="36"/>
        <end position="59"/>
    </location>
</feature>
<feature type="transmembrane region" description="Helical" evidence="1">
    <location>
        <begin position="7"/>
        <end position="24"/>
    </location>
</feature>
<gene>
    <name evidence="2" type="ORF">BD809_104231</name>
</gene>
<dbReference type="AlphaFoldDB" id="A0A5S5C4R0"/>
<reference evidence="2 3" key="1">
    <citation type="submission" date="2019-07" db="EMBL/GenBank/DDBJ databases">
        <title>Genomic Encyclopedia of Archaeal and Bacterial Type Strains, Phase II (KMG-II): from individual species to whole genera.</title>
        <authorList>
            <person name="Goeker M."/>
        </authorList>
    </citation>
    <scope>NUCLEOTIDE SEQUENCE [LARGE SCALE GENOMIC DNA]</scope>
    <source>
        <strain evidence="2 3">DSM 17527</strain>
    </source>
</reference>
<keyword evidence="1" id="KW-0812">Transmembrane</keyword>
<keyword evidence="1" id="KW-1133">Transmembrane helix</keyword>
<sequence>MRKNWNWKLTVLIIIHVIIIIKLISNSESQNHGMAIFSGLAFFAYLFLSSLVFIIWSLVKWKSWFNNKRARSTIILLFMSILVPIAVVYISSNPYETTGKQLSFLEGGQTLERLVTYRGGKPVSLTYRKRLEPNGPYLKDSTWVFFNRAGDTTRIEVYKLDSLILKKEF</sequence>
<keyword evidence="3" id="KW-1185">Reference proteome</keyword>
<feature type="transmembrane region" description="Helical" evidence="1">
    <location>
        <begin position="71"/>
        <end position="90"/>
    </location>
</feature>
<name>A0A5S5C4R0_9FLAO</name>
<evidence type="ECO:0000313" key="3">
    <source>
        <dbReference type="Proteomes" id="UP000324376"/>
    </source>
</evidence>
<dbReference type="EMBL" id="VNHU01000004">
    <property type="protein sequence ID" value="TYP74411.1"/>
    <property type="molecule type" value="Genomic_DNA"/>
</dbReference>
<keyword evidence="1" id="KW-0472">Membrane</keyword>
<accession>A0A5S5C4R0</accession>
<proteinExistence type="predicted"/>
<evidence type="ECO:0000313" key="2">
    <source>
        <dbReference type="EMBL" id="TYP74411.1"/>
    </source>
</evidence>
<organism evidence="2 3">
    <name type="scientific">Aquimarina intermedia</name>
    <dbReference type="NCBI Taxonomy" id="350814"/>
    <lineage>
        <taxon>Bacteria</taxon>
        <taxon>Pseudomonadati</taxon>
        <taxon>Bacteroidota</taxon>
        <taxon>Flavobacteriia</taxon>
        <taxon>Flavobacteriales</taxon>
        <taxon>Flavobacteriaceae</taxon>
        <taxon>Aquimarina</taxon>
    </lineage>
</organism>